<dbReference type="Gene3D" id="2.60.40.10">
    <property type="entry name" value="Immunoglobulins"/>
    <property type="match status" value="1"/>
</dbReference>
<feature type="domain" description="Cohesin" evidence="2">
    <location>
        <begin position="1698"/>
        <end position="1815"/>
    </location>
</feature>
<dbReference type="InterPro" id="IPR036514">
    <property type="entry name" value="SGNH_hydro_sf"/>
</dbReference>
<evidence type="ECO:0000259" key="2">
    <source>
        <dbReference type="Pfam" id="PF00963"/>
    </source>
</evidence>
<dbReference type="CDD" id="cd10318">
    <property type="entry name" value="RGL11"/>
    <property type="match status" value="1"/>
</dbReference>
<dbReference type="Proteomes" id="UP001595715">
    <property type="component" value="Unassembled WGS sequence"/>
</dbReference>
<dbReference type="InterPro" id="IPR034641">
    <property type="entry name" value="RGL11"/>
</dbReference>
<dbReference type="Pfam" id="PF21254">
    <property type="entry name" value="AGA-YXIM_GBD"/>
    <property type="match status" value="1"/>
</dbReference>
<dbReference type="CDD" id="cd08547">
    <property type="entry name" value="Type_II_cohesin"/>
    <property type="match status" value="1"/>
</dbReference>
<evidence type="ECO:0000313" key="7">
    <source>
        <dbReference type="EMBL" id="MFC4099401.1"/>
    </source>
</evidence>
<dbReference type="Pfam" id="PF00963">
    <property type="entry name" value="Cohesin"/>
    <property type="match status" value="1"/>
</dbReference>
<dbReference type="InterPro" id="IPR013830">
    <property type="entry name" value="SGNH_hydro"/>
</dbReference>
<evidence type="ECO:0000259" key="5">
    <source>
        <dbReference type="Pfam" id="PF21254"/>
    </source>
</evidence>
<dbReference type="Gene3D" id="1.20.1270.90">
    <property type="entry name" value="AF1782-like"/>
    <property type="match status" value="2"/>
</dbReference>
<dbReference type="PROSITE" id="PS00018">
    <property type="entry name" value="EF_HAND_1"/>
    <property type="match status" value="1"/>
</dbReference>
<evidence type="ECO:0000259" key="4">
    <source>
        <dbReference type="Pfam" id="PF18370"/>
    </source>
</evidence>
<dbReference type="SUPFAM" id="SSF49384">
    <property type="entry name" value="Carbohydrate-binding domain"/>
    <property type="match status" value="1"/>
</dbReference>
<evidence type="ECO:0000313" key="8">
    <source>
        <dbReference type="Proteomes" id="UP001595715"/>
    </source>
</evidence>
<evidence type="ECO:0000259" key="3">
    <source>
        <dbReference type="Pfam" id="PF13472"/>
    </source>
</evidence>
<reference evidence="8" key="1">
    <citation type="journal article" date="2019" name="Int. J. Syst. Evol. Microbiol.">
        <title>The Global Catalogue of Microorganisms (GCM) 10K type strain sequencing project: providing services to taxonomists for standard genome sequencing and annotation.</title>
        <authorList>
            <consortium name="The Broad Institute Genomics Platform"/>
            <consortium name="The Broad Institute Genome Sequencing Center for Infectious Disease"/>
            <person name="Wu L."/>
            <person name="Ma J."/>
        </authorList>
    </citation>
    <scope>NUCLEOTIDE SEQUENCE [LARGE SCALE GENOMIC DNA]</scope>
    <source>
        <strain evidence="8">IBRC-M 10987</strain>
    </source>
</reference>
<name>A0ABV8JYY0_9BACL</name>
<dbReference type="EMBL" id="JBHSAM010000017">
    <property type="protein sequence ID" value="MFC4099401.1"/>
    <property type="molecule type" value="Genomic_DNA"/>
</dbReference>
<feature type="domain" description="Rhamnogalacturonan lyase family 11 C-terminal" evidence="6">
    <location>
        <begin position="134"/>
        <end position="639"/>
    </location>
</feature>
<dbReference type="InterPro" id="IPR018247">
    <property type="entry name" value="EF_Hand_1_Ca_BS"/>
</dbReference>
<dbReference type="Gene3D" id="2.60.40.680">
    <property type="match status" value="1"/>
</dbReference>
<dbReference type="PANTHER" id="PTHR43118:SF1">
    <property type="entry name" value="RHAMNOGALACTURONAN LYASE (EUROFUNG)"/>
    <property type="match status" value="1"/>
</dbReference>
<dbReference type="SUPFAM" id="SSF69318">
    <property type="entry name" value="Integrin alpha N-terminal domain"/>
    <property type="match status" value="1"/>
</dbReference>
<gene>
    <name evidence="7" type="ORF">ACFOZ8_06980</name>
</gene>
<dbReference type="SUPFAM" id="SSF49785">
    <property type="entry name" value="Galactose-binding domain-like"/>
    <property type="match status" value="2"/>
</dbReference>
<dbReference type="SUPFAM" id="SSF52266">
    <property type="entry name" value="SGNH hydrolase"/>
    <property type="match status" value="2"/>
</dbReference>
<comment type="caution">
    <text evidence="7">The sequence shown here is derived from an EMBL/GenBank/DDBJ whole genome shotgun (WGS) entry which is preliminary data.</text>
</comment>
<dbReference type="InterPro" id="IPR049033">
    <property type="entry name" value="AGA-YXIM_GBD"/>
</dbReference>
<dbReference type="InterPro" id="IPR041624">
    <property type="entry name" value="RGI_lyase"/>
</dbReference>
<proteinExistence type="predicted"/>
<dbReference type="InterPro" id="IPR037459">
    <property type="entry name" value="RhgT-like"/>
</dbReference>
<feature type="domain" description="Rhamnogalacturonan I lyase beta-sheet" evidence="4">
    <location>
        <begin position="45"/>
        <end position="130"/>
    </location>
</feature>
<feature type="domain" description="SGNH hydrolase-type esterase" evidence="3">
    <location>
        <begin position="798"/>
        <end position="954"/>
    </location>
</feature>
<dbReference type="Pfam" id="PF13472">
    <property type="entry name" value="Lipase_GDSL_2"/>
    <property type="match status" value="1"/>
</dbReference>
<keyword evidence="1" id="KW-0732">Signal</keyword>
<dbReference type="Pfam" id="PF21348">
    <property type="entry name" value="RGL11_C"/>
    <property type="match status" value="1"/>
</dbReference>
<dbReference type="PANTHER" id="PTHR43118">
    <property type="entry name" value="RHAMNOGALACTURONAN LYASE (EUROFUNG)"/>
    <property type="match status" value="1"/>
</dbReference>
<evidence type="ECO:0000256" key="1">
    <source>
        <dbReference type="SAM" id="SignalP"/>
    </source>
</evidence>
<dbReference type="Gene3D" id="1.10.1330.10">
    <property type="entry name" value="Dockerin domain"/>
    <property type="match status" value="1"/>
</dbReference>
<keyword evidence="8" id="KW-1185">Reference proteome</keyword>
<dbReference type="Gene3D" id="3.40.50.1110">
    <property type="entry name" value="SGNH hydrolase"/>
    <property type="match status" value="2"/>
</dbReference>
<dbReference type="InterPro" id="IPR008979">
    <property type="entry name" value="Galactose-bd-like_sf"/>
</dbReference>
<dbReference type="InterPro" id="IPR013783">
    <property type="entry name" value="Ig-like_fold"/>
</dbReference>
<dbReference type="InterPro" id="IPR036439">
    <property type="entry name" value="Dockerin_dom_sf"/>
</dbReference>
<protein>
    <submittedName>
        <fullName evidence="7">GDSL-type esterase/lipase family protein</fullName>
    </submittedName>
</protein>
<dbReference type="InterPro" id="IPR002102">
    <property type="entry name" value="Cohesin_dom"/>
</dbReference>
<dbReference type="RefSeq" id="WP_377718087.1">
    <property type="nucleotide sequence ID" value="NZ_JBHSAM010000017.1"/>
</dbReference>
<organism evidence="7 8">
    <name type="scientific">Paenibacillus xanthanilyticus</name>
    <dbReference type="NCBI Taxonomy" id="1783531"/>
    <lineage>
        <taxon>Bacteria</taxon>
        <taxon>Bacillati</taxon>
        <taxon>Bacillota</taxon>
        <taxon>Bacilli</taxon>
        <taxon>Bacillales</taxon>
        <taxon>Paenibacillaceae</taxon>
        <taxon>Paenibacillus</taxon>
    </lineage>
</organism>
<feature type="domain" description="Beta-agarase/YXIM esterase-like galactose-binding" evidence="5">
    <location>
        <begin position="1322"/>
        <end position="1415"/>
    </location>
</feature>
<evidence type="ECO:0000259" key="6">
    <source>
        <dbReference type="Pfam" id="PF21348"/>
    </source>
</evidence>
<feature type="chain" id="PRO_5045219853" evidence="1">
    <location>
        <begin position="28"/>
        <end position="1960"/>
    </location>
</feature>
<dbReference type="Gene3D" id="2.60.120.430">
    <property type="entry name" value="Galactose-binding lectin"/>
    <property type="match status" value="2"/>
</dbReference>
<accession>A0ABV8JYY0</accession>
<dbReference type="InterPro" id="IPR008965">
    <property type="entry name" value="CBM2/CBM3_carb-bd_dom_sf"/>
</dbReference>
<dbReference type="Pfam" id="PF18370">
    <property type="entry name" value="RGI_lyase"/>
    <property type="match status" value="1"/>
</dbReference>
<dbReference type="CDD" id="cd01821">
    <property type="entry name" value="Rhamnogalacturan_acetylesterase_like"/>
    <property type="match status" value="2"/>
</dbReference>
<feature type="signal peptide" evidence="1">
    <location>
        <begin position="1"/>
        <end position="27"/>
    </location>
</feature>
<sequence length="1960" mass="208999">MGTKAVSRSKSICAMALSFLMAGSLVAAPVHGYASASAADSLPARQAENLGRGLVAVLTDGGVFLSWRYLHADPDAIAFNVYKNGNKVNAAPLSDVTNYVDTTGADSSQYQISTIIAGKEEIQPETVSVWHRDYLPIPLDKPADGRTKDGGTYSYTASDASVADVDGDGEYEIVFLWNPTNAKDNSQAGYTGNVYMDAVELDGSKLWRIDLGINIRAGAHYSPFLVYDFDGNGRSEVVVKTADGTKDGKGRVIGDGTKDYRNESGYILSGPEYLTLFDGATGAALSNVAYEPPRGIVSDWGDGYGNRVDRFLGAVAYLDGKKPSVVMTRGYYTRTVLAAYDVVGGELTKRWVFDTNEAGKQYEAQGNHGLSVLDVDADGKDEIMFGALAIDDDGTLLYSTGLGHGDAMHAGKLDSTRDGYQIVSVHEHTSAAYGLEMRDAATGEILWGEFTGKDTGRGMSADIDPAYPGYESWATTIVEGQMVPLTSAYAANGESIYGGSVSPKSANFAIWWDGDLGRELFDHDWDNSTGKGVPVIYNWDYENKKLDEIFRAQGALTNNSTKGNPAAQADILGDWREEVLVRSEDSTEYRLYSTTIPTAYRIPALMQDPVYRLGVAWQNVGYNQPPHTSFHIGFGETTFPKANLELVGGQATTEPVYRFDFGTESADGATNVQNTPYAEGTGFGFVNTSGITVGAGNVTVPADGKFAVDLPNANYKVTVKLGDEAQASNVGVKSEFVQKLAVTNVKQGEPLVYAYDVALVDGQLEFIFSGSAIHVQEIAIEKYPAKTAGAATTIYMAGDSTMQAYSDMQAPQEGWGQQFGRYFANGVVVENNAIGGRSSKSFMVDGRLDTILREIKPGDYFFISFGHNDASAGIPERYASPADYKTYLTRYVNGAKQRGATPVLLTPVGRRDFNNITQEFNVSFPEYVQAAKEVAQEENVALIDLSQLSIAHYNKVGLAASEKLFLYANPGQYPKYPNGVNDNTHFSGYGAQVIAGLVAGAVKGMNVGLSPFVINPDIVEPEPEPEQQLYEENFEGDPAVVQYAMVNATGFAGTMTGTVVEQNGGKVLSVVGSGSGNRAKTFRLFDAVNGDIVHVDFDWNTGNVGASPSEGHLSLQDANENLILTLYTTSGTNTPIGYLPGHYVPDYGTGTTAIPGGTATNLTKNQWVNVKADLNFAEKTIDLTLTSLADPSVKQTIADIPMSAGTAYADNVRALRFLGTRKGGGGTLSWTTQIDNVRIEGEKQDAAAGDQTALIALQGEVKAMDLSAYTAPSVAVLNKALAAAEAIIGTEATQAQVDHAFNMLTVAKASLTSEPAGDVNGYRFDFGSGAAAEGYVQVDAKRAYVEGNGYGFADTALVQDENRGTGNALTEDFVRLGGTSFLVEMEPANYRVAMTIGDTAEATNAGVTVEQMTKLPVTTVPAGEFKEITYDIALIDGVFNFEFAGNTPKINALTIERLPDNGAGEKPVIYLASDSTVANYAESYRPQAGWGETLGSYFDLEQVSIDNRAIGGLSSKTFLVGGHLNDILLGIHEGDYLFMQWSHNDSTPSRPERYLTPEQFKVYLKNYIDGAVQRGAIPVLVTPVNRRDFTGDTLNKSFPDYVAAMKATAQETGTLLVDLNQASWEYFQQLGTEGTKDIFMWVDGKEDNTHLQMYGAIKVSEMVARLVDELNIPLSDFVTLGGELSGAITGIPASVVGGSKFNTDYNLRNVEEGLYAQDITVAYDADKLEFVSAVSLAEGFQLLNVESGTPGTVRIIGASAGEGGVIDEDTTLIRLNWKAKELGETSSAAISITGTAATGDGAEKQIDAASKAVQIRVAADKAALVSLLVSAQTQFDAAQVGTKPGQYPQQAKDAFGTAIAQATAVTTDDYATAAQIAQAVNALTAAMNAFAASVNAAQPGDTNGDGAYTIGDLGIVAAAYGKTSADAQWDAKFKPYDLNADNAIGLEDLVIVAQGILTKP</sequence>
<dbReference type="InterPro" id="IPR049366">
    <property type="entry name" value="RGL11_C"/>
</dbReference>
<dbReference type="InterPro" id="IPR028994">
    <property type="entry name" value="Integrin_alpha_N"/>
</dbReference>